<dbReference type="Proteomes" id="UP000680805">
    <property type="component" value="Chromosome"/>
</dbReference>
<name>A0A975RT76_9BRAD</name>
<sequence length="160" mass="17729">MRGRRPTPTRIKVLTGNPGKRPLNPHEPRPEPALPECPAELSPLARREWERLSAELVKLDLVTHLDRGALAAYCGAYALWAEAMEQVQKFGTMVKSPTGYPIQSPYLAIANRQAEIMLRVATEFGFTPASRSRISAPPVNELPLLQLRMDEYEEEPGGGG</sequence>
<evidence type="ECO:0000256" key="1">
    <source>
        <dbReference type="SAM" id="MobiDB-lite"/>
    </source>
</evidence>
<dbReference type="KEGG" id="bsei:KMZ68_02645"/>
<proteinExistence type="predicted"/>
<dbReference type="Pfam" id="PF05119">
    <property type="entry name" value="Terminase_4"/>
    <property type="match status" value="1"/>
</dbReference>
<gene>
    <name evidence="2" type="ORF">KMZ68_02645</name>
</gene>
<dbReference type="InterPro" id="IPR006448">
    <property type="entry name" value="Phage_term_ssu_P27"/>
</dbReference>
<evidence type="ECO:0000313" key="2">
    <source>
        <dbReference type="EMBL" id="QWG18809.1"/>
    </source>
</evidence>
<feature type="region of interest" description="Disordered" evidence="1">
    <location>
        <begin position="1"/>
        <end position="37"/>
    </location>
</feature>
<organism evidence="2 3">
    <name type="scientific">Bradyrhizobium sediminis</name>
    <dbReference type="NCBI Taxonomy" id="2840469"/>
    <lineage>
        <taxon>Bacteria</taxon>
        <taxon>Pseudomonadati</taxon>
        <taxon>Pseudomonadota</taxon>
        <taxon>Alphaproteobacteria</taxon>
        <taxon>Hyphomicrobiales</taxon>
        <taxon>Nitrobacteraceae</taxon>
        <taxon>Bradyrhizobium</taxon>
    </lineage>
</organism>
<evidence type="ECO:0000313" key="3">
    <source>
        <dbReference type="Proteomes" id="UP000680805"/>
    </source>
</evidence>
<dbReference type="RefSeq" id="WP_215614363.1">
    <property type="nucleotide sequence ID" value="NZ_CP076135.1"/>
</dbReference>
<reference evidence="2" key="1">
    <citation type="submission" date="2021-06" db="EMBL/GenBank/DDBJ databases">
        <title>Bradyrhizobium sp. S2-11-2 Genome sequencing.</title>
        <authorList>
            <person name="Jin L."/>
        </authorList>
    </citation>
    <scope>NUCLEOTIDE SEQUENCE</scope>
    <source>
        <strain evidence="2">S2-11-2</strain>
    </source>
</reference>
<dbReference type="EMBL" id="CP076135">
    <property type="protein sequence ID" value="QWG18809.1"/>
    <property type="molecule type" value="Genomic_DNA"/>
</dbReference>
<protein>
    <submittedName>
        <fullName evidence="2">Phage terminase small subunit P27 family</fullName>
    </submittedName>
</protein>
<dbReference type="NCBIfam" id="TIGR01558">
    <property type="entry name" value="sm_term_P27"/>
    <property type="match status" value="1"/>
</dbReference>
<dbReference type="AlphaFoldDB" id="A0A975RT76"/>
<accession>A0A975RT76</accession>